<name>A0A821UXH6_9BILA</name>
<comment type="caution">
    <text evidence="1">The sequence shown here is derived from an EMBL/GenBank/DDBJ whole genome shotgun (WGS) entry which is preliminary data.</text>
</comment>
<protein>
    <submittedName>
        <fullName evidence="1">Uncharacterized protein</fullName>
    </submittedName>
</protein>
<accession>A0A821UXH6</accession>
<organism evidence="1 2">
    <name type="scientific">Rotaria socialis</name>
    <dbReference type="NCBI Taxonomy" id="392032"/>
    <lineage>
        <taxon>Eukaryota</taxon>
        <taxon>Metazoa</taxon>
        <taxon>Spiralia</taxon>
        <taxon>Gnathifera</taxon>
        <taxon>Rotifera</taxon>
        <taxon>Eurotatoria</taxon>
        <taxon>Bdelloidea</taxon>
        <taxon>Philodinida</taxon>
        <taxon>Philodinidae</taxon>
        <taxon>Rotaria</taxon>
    </lineage>
</organism>
<dbReference type="Proteomes" id="UP000663848">
    <property type="component" value="Unassembled WGS sequence"/>
</dbReference>
<dbReference type="EMBL" id="CAJOBR010009932">
    <property type="protein sequence ID" value="CAF4898305.1"/>
    <property type="molecule type" value="Genomic_DNA"/>
</dbReference>
<dbReference type="AlphaFoldDB" id="A0A821UXH6"/>
<evidence type="ECO:0000313" key="1">
    <source>
        <dbReference type="EMBL" id="CAF4898305.1"/>
    </source>
</evidence>
<feature type="non-terminal residue" evidence="1">
    <location>
        <position position="1"/>
    </location>
</feature>
<reference evidence="1" key="1">
    <citation type="submission" date="2021-02" db="EMBL/GenBank/DDBJ databases">
        <authorList>
            <person name="Nowell W R."/>
        </authorList>
    </citation>
    <scope>NUCLEOTIDE SEQUENCE</scope>
</reference>
<evidence type="ECO:0000313" key="2">
    <source>
        <dbReference type="Proteomes" id="UP000663848"/>
    </source>
</evidence>
<proteinExistence type="predicted"/>
<sequence>YIMAGLSTGCLIVFNVNFNVLNQPRREPGTPTANV</sequence>
<gene>
    <name evidence="1" type="ORF">QYT958_LOCUS30669</name>
</gene>